<keyword evidence="2" id="KW-1003">Cell membrane</keyword>
<evidence type="ECO:0000256" key="5">
    <source>
        <dbReference type="ARBA" id="ARBA00023136"/>
    </source>
</evidence>
<dbReference type="EMBL" id="CP073767">
    <property type="protein sequence ID" value="UWZ58593.1"/>
    <property type="molecule type" value="Genomic_DNA"/>
</dbReference>
<sequence>MGTFFELLRDTDSLVGRLVTTVVMIVLAVPVAVVAGRLVSRRSGDPYNRYYLRKAVHYGVAVVLVIALAVVWRPFAGRIGVVLGLAAAGVAFAMQDVIGAVAGWVSILTGRQFRVGDRVQMGGVHGDVLDISPLRTKILEIGSARSETSWVRGRQYTGRVVSVSNKAIFSEPVYNSTAALDYLWEELTVPVRHGDDWRLAERILREEAQWASSSQGAREAIEQMRRRYPVGRADVEPRVFVRITDDWVELAARFVVQVRNARAVKDDMSRRVLDRFVAEGIAVASATQEVTVRSEPDDGRS</sequence>
<feature type="transmembrane region" description="Helical" evidence="6">
    <location>
        <begin position="81"/>
        <end position="108"/>
    </location>
</feature>
<feature type="domain" description="Mechanosensitive ion channel MscS" evidence="7">
    <location>
        <begin position="96"/>
        <end position="138"/>
    </location>
</feature>
<dbReference type="InterPro" id="IPR006685">
    <property type="entry name" value="MscS_channel_2nd"/>
</dbReference>
<evidence type="ECO:0000256" key="6">
    <source>
        <dbReference type="SAM" id="Phobius"/>
    </source>
</evidence>
<dbReference type="KEGG" id="daur:Daura_21915"/>
<evidence type="ECO:0000256" key="1">
    <source>
        <dbReference type="ARBA" id="ARBA00004651"/>
    </source>
</evidence>
<protein>
    <submittedName>
        <fullName evidence="8">Mechanosensitive ion channel</fullName>
    </submittedName>
</protein>
<dbReference type="Gene3D" id="3.30.70.100">
    <property type="match status" value="1"/>
</dbReference>
<comment type="subcellular location">
    <subcellularLocation>
        <location evidence="1">Cell membrane</location>
        <topology evidence="1">Multi-pass membrane protein</topology>
    </subcellularLocation>
</comment>
<dbReference type="RefSeq" id="WP_052388572.1">
    <property type="nucleotide sequence ID" value="NZ_CP073767.1"/>
</dbReference>
<organism evidence="8 9">
    <name type="scientific">Dactylosporangium aurantiacum</name>
    <dbReference type="NCBI Taxonomy" id="35754"/>
    <lineage>
        <taxon>Bacteria</taxon>
        <taxon>Bacillati</taxon>
        <taxon>Actinomycetota</taxon>
        <taxon>Actinomycetes</taxon>
        <taxon>Micromonosporales</taxon>
        <taxon>Micromonosporaceae</taxon>
        <taxon>Dactylosporangium</taxon>
    </lineage>
</organism>
<keyword evidence="5 6" id="KW-0472">Membrane</keyword>
<dbReference type="Proteomes" id="UP001058003">
    <property type="component" value="Chromosome"/>
</dbReference>
<evidence type="ECO:0000256" key="3">
    <source>
        <dbReference type="ARBA" id="ARBA00022692"/>
    </source>
</evidence>
<dbReference type="InterPro" id="IPR010920">
    <property type="entry name" value="LSM_dom_sf"/>
</dbReference>
<dbReference type="PANTHER" id="PTHR30566:SF5">
    <property type="entry name" value="MECHANOSENSITIVE ION CHANNEL PROTEIN 1, MITOCHONDRIAL-RELATED"/>
    <property type="match status" value="1"/>
</dbReference>
<keyword evidence="3 6" id="KW-0812">Transmembrane</keyword>
<feature type="transmembrane region" description="Helical" evidence="6">
    <location>
        <begin position="14"/>
        <end position="35"/>
    </location>
</feature>
<dbReference type="PANTHER" id="PTHR30566">
    <property type="entry name" value="YNAI-RELATED MECHANOSENSITIVE ION CHANNEL"/>
    <property type="match status" value="1"/>
</dbReference>
<accession>A0A9Q9IP47</accession>
<evidence type="ECO:0000313" key="8">
    <source>
        <dbReference type="EMBL" id="UWZ58593.1"/>
    </source>
</evidence>
<evidence type="ECO:0000256" key="2">
    <source>
        <dbReference type="ARBA" id="ARBA00022475"/>
    </source>
</evidence>
<dbReference type="Pfam" id="PF00924">
    <property type="entry name" value="MS_channel_2nd"/>
    <property type="match status" value="1"/>
</dbReference>
<gene>
    <name evidence="8" type="ORF">Daura_21915</name>
</gene>
<evidence type="ECO:0000259" key="7">
    <source>
        <dbReference type="Pfam" id="PF00924"/>
    </source>
</evidence>
<dbReference type="InterPro" id="IPR011066">
    <property type="entry name" value="MscS_channel_C_sf"/>
</dbReference>
<dbReference type="SUPFAM" id="SSF82689">
    <property type="entry name" value="Mechanosensitive channel protein MscS (YggB), C-terminal domain"/>
    <property type="match status" value="1"/>
</dbReference>
<evidence type="ECO:0000256" key="4">
    <source>
        <dbReference type="ARBA" id="ARBA00022989"/>
    </source>
</evidence>
<dbReference type="AlphaFoldDB" id="A0A9Q9IP47"/>
<evidence type="ECO:0000313" key="9">
    <source>
        <dbReference type="Proteomes" id="UP001058003"/>
    </source>
</evidence>
<dbReference type="GO" id="GO:0055085">
    <property type="term" value="P:transmembrane transport"/>
    <property type="evidence" value="ECO:0007669"/>
    <property type="project" value="InterPro"/>
</dbReference>
<keyword evidence="9" id="KW-1185">Reference proteome</keyword>
<name>A0A9Q9IP47_9ACTN</name>
<feature type="transmembrane region" description="Helical" evidence="6">
    <location>
        <begin position="55"/>
        <end position="75"/>
    </location>
</feature>
<dbReference type="Gene3D" id="2.30.30.60">
    <property type="match status" value="1"/>
</dbReference>
<proteinExistence type="predicted"/>
<dbReference type="InterPro" id="IPR023408">
    <property type="entry name" value="MscS_beta-dom_sf"/>
</dbReference>
<dbReference type="GO" id="GO:0005886">
    <property type="term" value="C:plasma membrane"/>
    <property type="evidence" value="ECO:0007669"/>
    <property type="project" value="UniProtKB-SubCell"/>
</dbReference>
<keyword evidence="4 6" id="KW-1133">Transmembrane helix</keyword>
<reference evidence="8" key="1">
    <citation type="submission" date="2021-04" db="EMBL/GenBank/DDBJ databases">
        <title>Dactylosporangium aurantiacum NRRL B-8018 full assembly.</title>
        <authorList>
            <person name="Hartkoorn R.C."/>
            <person name="Beaudoing E."/>
            <person name="Hot D."/>
        </authorList>
    </citation>
    <scope>NUCLEOTIDE SEQUENCE</scope>
    <source>
        <strain evidence="8">NRRL B-8018</strain>
    </source>
</reference>
<dbReference type="SUPFAM" id="SSF50182">
    <property type="entry name" value="Sm-like ribonucleoproteins"/>
    <property type="match status" value="1"/>
</dbReference>